<dbReference type="Gene3D" id="3.30.200.20">
    <property type="entry name" value="Phosphorylase Kinase, domain 1"/>
    <property type="match status" value="1"/>
</dbReference>
<keyword evidence="6" id="KW-0732">Signal</keyword>
<keyword evidence="3" id="KW-1003">Cell membrane</keyword>
<dbReference type="Pfam" id="PF00560">
    <property type="entry name" value="LRR_1"/>
    <property type="match status" value="2"/>
</dbReference>
<comment type="subcellular location">
    <subcellularLocation>
        <location evidence="1">Cell membrane</location>
        <topology evidence="1">Single-pass type I membrane protein</topology>
    </subcellularLocation>
</comment>
<evidence type="ECO:0000256" key="7">
    <source>
        <dbReference type="ARBA" id="ARBA00022737"/>
    </source>
</evidence>
<evidence type="ECO:0000256" key="3">
    <source>
        <dbReference type="ARBA" id="ARBA00022475"/>
    </source>
</evidence>
<keyword evidence="9 11" id="KW-0472">Membrane</keyword>
<dbReference type="PRINTS" id="PR00019">
    <property type="entry name" value="LEURICHRPT"/>
</dbReference>
<evidence type="ECO:0000256" key="9">
    <source>
        <dbReference type="ARBA" id="ARBA00023136"/>
    </source>
</evidence>
<comment type="similarity">
    <text evidence="2">Belongs to the RLP family.</text>
</comment>
<dbReference type="Proteomes" id="UP000834106">
    <property type="component" value="Chromosome 4"/>
</dbReference>
<dbReference type="PROSITE" id="PS51450">
    <property type="entry name" value="LRR"/>
    <property type="match status" value="1"/>
</dbReference>
<dbReference type="InterPro" id="IPR001611">
    <property type="entry name" value="Leu-rich_rpt"/>
</dbReference>
<dbReference type="EMBL" id="OU503039">
    <property type="protein sequence ID" value="CAI9760487.1"/>
    <property type="molecule type" value="Genomic_DNA"/>
</dbReference>
<dbReference type="GO" id="GO:0005886">
    <property type="term" value="C:plasma membrane"/>
    <property type="evidence" value="ECO:0007669"/>
    <property type="project" value="UniProtKB-SubCell"/>
</dbReference>
<evidence type="ECO:0000256" key="11">
    <source>
        <dbReference type="SAM" id="Phobius"/>
    </source>
</evidence>
<dbReference type="PANTHER" id="PTHR48063">
    <property type="entry name" value="LRR RECEPTOR-LIKE KINASE"/>
    <property type="match status" value="1"/>
</dbReference>
<keyword evidence="13" id="KW-1185">Reference proteome</keyword>
<organism evidence="12 13">
    <name type="scientific">Fraxinus pennsylvanica</name>
    <dbReference type="NCBI Taxonomy" id="56036"/>
    <lineage>
        <taxon>Eukaryota</taxon>
        <taxon>Viridiplantae</taxon>
        <taxon>Streptophyta</taxon>
        <taxon>Embryophyta</taxon>
        <taxon>Tracheophyta</taxon>
        <taxon>Spermatophyta</taxon>
        <taxon>Magnoliopsida</taxon>
        <taxon>eudicotyledons</taxon>
        <taxon>Gunneridae</taxon>
        <taxon>Pentapetalae</taxon>
        <taxon>asterids</taxon>
        <taxon>lamiids</taxon>
        <taxon>Lamiales</taxon>
        <taxon>Oleaceae</taxon>
        <taxon>Oleeae</taxon>
        <taxon>Fraxinus</taxon>
    </lineage>
</organism>
<dbReference type="InterPro" id="IPR032675">
    <property type="entry name" value="LRR_dom_sf"/>
</dbReference>
<evidence type="ECO:0000256" key="6">
    <source>
        <dbReference type="ARBA" id="ARBA00022729"/>
    </source>
</evidence>
<proteinExistence type="inferred from homology"/>
<dbReference type="Gene3D" id="3.80.10.10">
    <property type="entry name" value="Ribonuclease Inhibitor"/>
    <property type="match status" value="1"/>
</dbReference>
<evidence type="ECO:0000256" key="4">
    <source>
        <dbReference type="ARBA" id="ARBA00022614"/>
    </source>
</evidence>
<keyword evidence="7" id="KW-0677">Repeat</keyword>
<dbReference type="GO" id="GO:0051707">
    <property type="term" value="P:response to other organism"/>
    <property type="evidence" value="ECO:0007669"/>
    <property type="project" value="UniProtKB-ARBA"/>
</dbReference>
<evidence type="ECO:0000256" key="5">
    <source>
        <dbReference type="ARBA" id="ARBA00022692"/>
    </source>
</evidence>
<evidence type="ECO:0000256" key="10">
    <source>
        <dbReference type="ARBA" id="ARBA00023180"/>
    </source>
</evidence>
<dbReference type="GO" id="GO:0006952">
    <property type="term" value="P:defense response"/>
    <property type="evidence" value="ECO:0007669"/>
    <property type="project" value="UniProtKB-ARBA"/>
</dbReference>
<evidence type="ECO:0000313" key="12">
    <source>
        <dbReference type="EMBL" id="CAI9760487.1"/>
    </source>
</evidence>
<dbReference type="SUPFAM" id="SSF52058">
    <property type="entry name" value="L domain-like"/>
    <property type="match status" value="1"/>
</dbReference>
<protein>
    <submittedName>
        <fullName evidence="12">Uncharacterized protein</fullName>
    </submittedName>
</protein>
<reference evidence="12" key="1">
    <citation type="submission" date="2023-05" db="EMBL/GenBank/DDBJ databases">
        <authorList>
            <person name="Huff M."/>
        </authorList>
    </citation>
    <scope>NUCLEOTIDE SEQUENCE</scope>
</reference>
<sequence>MKAVAEDEELDSLYSLSSLEQLSVSANDFSGQLSDKLRNSTQLEQFTSHSNSFSGALPSTLALCTKLQVLDLQNNTFSGAIDLDFTGLPNLYNLDLASNRFSSPLPESLSSCQKLRILSLAKNNLTVQIPKGYANLTSLTFLSFSNNSLVNLSGGSIPSQIGQMENLYYLDFSNNSLTGEIRKGLTELKSLMSANSCSSTLNITTGIPLFVKRNQSASGLQYNQASSFPPSILLSNNKLNGSIWPEIGRLRQLHVLDLSRNNITGTIPNSVSNITNLETLDLSYNDLHGSIPSSFNQLTFLSKFSVANNHLEGAIPTGGQFLSFPSSSFDGNPGLCGKMISPCITNNMGFRASSPPTAYKKFDWSSILGITISIGIGIALLLAILLLRISRRDAGVPIEDLDEEISRPPRLFDAFGPPTLLIFKNEECTDLTILDLLKSTNNFNQSNIIDCGGFGLVYKAD</sequence>
<keyword evidence="8 11" id="KW-1133">Transmembrane helix</keyword>
<name>A0AAD1YZS3_9LAMI</name>
<keyword evidence="5 11" id="KW-0812">Transmembrane</keyword>
<keyword evidence="4" id="KW-0433">Leucine-rich repeat</keyword>
<keyword evidence="10" id="KW-0325">Glycoprotein</keyword>
<evidence type="ECO:0000256" key="2">
    <source>
        <dbReference type="ARBA" id="ARBA00009592"/>
    </source>
</evidence>
<feature type="transmembrane region" description="Helical" evidence="11">
    <location>
        <begin position="364"/>
        <end position="387"/>
    </location>
</feature>
<dbReference type="FunFam" id="3.80.10.10:FF:000213">
    <property type="entry name" value="Tyrosine-sulfated glycopeptide receptor 1"/>
    <property type="match status" value="1"/>
</dbReference>
<dbReference type="PANTHER" id="PTHR48063:SF46">
    <property type="entry name" value="LEUCINE-RICH REPEAT-CONTAINING N-TERMINAL PLANT-TYPE DOMAIN-CONTAINING PROTEIN"/>
    <property type="match status" value="1"/>
</dbReference>
<evidence type="ECO:0000313" key="13">
    <source>
        <dbReference type="Proteomes" id="UP000834106"/>
    </source>
</evidence>
<evidence type="ECO:0000256" key="8">
    <source>
        <dbReference type="ARBA" id="ARBA00022989"/>
    </source>
</evidence>
<dbReference type="InterPro" id="IPR046956">
    <property type="entry name" value="RLP23-like"/>
</dbReference>
<accession>A0AAD1YZS3</accession>
<evidence type="ECO:0000256" key="1">
    <source>
        <dbReference type="ARBA" id="ARBA00004251"/>
    </source>
</evidence>
<dbReference type="InterPro" id="IPR003591">
    <property type="entry name" value="Leu-rich_rpt_typical-subtyp"/>
</dbReference>
<gene>
    <name evidence="12" type="ORF">FPE_LOCUS7917</name>
</gene>
<dbReference type="SMART" id="SM00369">
    <property type="entry name" value="LRR_TYP"/>
    <property type="match status" value="5"/>
</dbReference>
<dbReference type="Pfam" id="PF13855">
    <property type="entry name" value="LRR_8"/>
    <property type="match status" value="2"/>
</dbReference>
<dbReference type="AlphaFoldDB" id="A0AAD1YZS3"/>